<feature type="region of interest" description="Disordered" evidence="1">
    <location>
        <begin position="498"/>
        <end position="531"/>
    </location>
</feature>
<evidence type="ECO:0000256" key="3">
    <source>
        <dbReference type="SAM" id="SignalP"/>
    </source>
</evidence>
<evidence type="ECO:0000313" key="4">
    <source>
        <dbReference type="EMBL" id="PPR02858.1"/>
    </source>
</evidence>
<feature type="region of interest" description="Disordered" evidence="1">
    <location>
        <begin position="306"/>
        <end position="327"/>
    </location>
</feature>
<keyword evidence="2" id="KW-1133">Transmembrane helix</keyword>
<feature type="compositionally biased region" description="Low complexity" evidence="1">
    <location>
        <begin position="232"/>
        <end position="243"/>
    </location>
</feature>
<evidence type="ECO:0000256" key="2">
    <source>
        <dbReference type="SAM" id="Phobius"/>
    </source>
</evidence>
<feature type="region of interest" description="Disordered" evidence="1">
    <location>
        <begin position="217"/>
        <end position="252"/>
    </location>
</feature>
<evidence type="ECO:0008006" key="6">
    <source>
        <dbReference type="Google" id="ProtNLM"/>
    </source>
</evidence>
<evidence type="ECO:0000313" key="5">
    <source>
        <dbReference type="Proteomes" id="UP000284842"/>
    </source>
</evidence>
<keyword evidence="2" id="KW-0812">Transmembrane</keyword>
<protein>
    <recommendedName>
        <fullName evidence="6">Mid2 domain-containing protein</fullName>
    </recommendedName>
</protein>
<dbReference type="OrthoDB" id="3266941at2759"/>
<dbReference type="AlphaFoldDB" id="A0A409YIP9"/>
<feature type="region of interest" description="Disordered" evidence="1">
    <location>
        <begin position="430"/>
        <end position="458"/>
    </location>
</feature>
<keyword evidence="2" id="KW-0472">Membrane</keyword>
<accession>A0A409YIP9</accession>
<dbReference type="InParanoid" id="A0A409YIP9"/>
<proteinExistence type="predicted"/>
<keyword evidence="5" id="KW-1185">Reference proteome</keyword>
<feature type="transmembrane region" description="Helical" evidence="2">
    <location>
        <begin position="261"/>
        <end position="285"/>
    </location>
</feature>
<keyword evidence="3" id="KW-0732">Signal</keyword>
<reference evidence="4 5" key="1">
    <citation type="journal article" date="2018" name="Evol. Lett.">
        <title>Horizontal gene cluster transfer increased hallucinogenic mushroom diversity.</title>
        <authorList>
            <person name="Reynolds H.T."/>
            <person name="Vijayakumar V."/>
            <person name="Gluck-Thaler E."/>
            <person name="Korotkin H.B."/>
            <person name="Matheny P.B."/>
            <person name="Slot J.C."/>
        </authorList>
    </citation>
    <scope>NUCLEOTIDE SEQUENCE [LARGE SCALE GENOMIC DNA]</scope>
    <source>
        <strain evidence="4 5">2629</strain>
    </source>
</reference>
<dbReference type="Proteomes" id="UP000284842">
    <property type="component" value="Unassembled WGS sequence"/>
</dbReference>
<feature type="compositionally biased region" description="Polar residues" evidence="1">
    <location>
        <begin position="516"/>
        <end position="525"/>
    </location>
</feature>
<name>A0A409YIP9_9AGAR</name>
<sequence>MLLLTGLVAFWTLVAPVFALKFNFTDVQQCDQVTITFAGSPLNMSKSDNVPTVLTILPVNSTAFVFPLTNPAVLSSGIGLTFLPFPSGSNFIASLDNESQDNIIPTSDILRVLPSPTNNASCLPSPATAQQRFFQVASDPRQCEELTVTYDKTAILEAPNVRLFNPKGPSFKLQLLSDDPSTGVATYMMNYPRNQEIILMMDDGVNIRETSPLLTVRGDSASDKSCGIKDFSNSGKSNSPSPNTDDLAIDADDGSPVASRAVIIGGATGGGAVLLIGICMTLFVLRDRRKRRRDALVFNPSQMEKASSFDITSSPDDEKPQKVASQTSLSPLKGFVSNPIYTTTSFLTPTKRETKGSLASWAQAIPEDQKYPSSPASGYTVPSHPAIHPPRSPDAVSMESLDIEGMLNMATLQSEGSSRNNSGIPTFGTITSSTPVTVPGPSLHPPPRTRHLRDPSDVPADYASEFSINPFELNSMRGSILPGSPAFIRESGIIRFSNLSHLPTPNPSRPDPDKAISTSSQNSSDWDGVAR</sequence>
<feature type="region of interest" description="Disordered" evidence="1">
    <location>
        <begin position="366"/>
        <end position="394"/>
    </location>
</feature>
<evidence type="ECO:0000256" key="1">
    <source>
        <dbReference type="SAM" id="MobiDB-lite"/>
    </source>
</evidence>
<dbReference type="EMBL" id="NHTK01001139">
    <property type="protein sequence ID" value="PPR02858.1"/>
    <property type="molecule type" value="Genomic_DNA"/>
</dbReference>
<organism evidence="4 5">
    <name type="scientific">Panaeolus cyanescens</name>
    <dbReference type="NCBI Taxonomy" id="181874"/>
    <lineage>
        <taxon>Eukaryota</taxon>
        <taxon>Fungi</taxon>
        <taxon>Dikarya</taxon>
        <taxon>Basidiomycota</taxon>
        <taxon>Agaricomycotina</taxon>
        <taxon>Agaricomycetes</taxon>
        <taxon>Agaricomycetidae</taxon>
        <taxon>Agaricales</taxon>
        <taxon>Agaricineae</taxon>
        <taxon>Galeropsidaceae</taxon>
        <taxon>Panaeolus</taxon>
    </lineage>
</organism>
<gene>
    <name evidence="4" type="ORF">CVT24_002336</name>
</gene>
<feature type="signal peptide" evidence="3">
    <location>
        <begin position="1"/>
        <end position="19"/>
    </location>
</feature>
<comment type="caution">
    <text evidence="4">The sequence shown here is derived from an EMBL/GenBank/DDBJ whole genome shotgun (WGS) entry which is preliminary data.</text>
</comment>
<feature type="chain" id="PRO_5019020706" description="Mid2 domain-containing protein" evidence="3">
    <location>
        <begin position="20"/>
        <end position="531"/>
    </location>
</feature>